<dbReference type="AlphaFoldDB" id="A0A345P9N6"/>
<evidence type="ECO:0000259" key="1">
    <source>
        <dbReference type="Pfam" id="PF12561"/>
    </source>
</evidence>
<sequence length="650" mass="69502">MSNLLSPLKDYHVKTNGLSKLALSAAISSILLTGCGSNDSSSPVSSSASATGLKAATAALDTTSAPTGKIEYAQTHVVQQTGGTLLAPVPTIGRQTLILFTPDYPLAADESFNLIIQDAHGTVLGTQPLDVPANLPSILESGLTTKPLAPYSTQAWSITIPGELVRPPLKFLIESTARSGVTLDATPKSWSRPADFDIGRTAYLLWGAKIPSNYVGAEVGEMSQDFFASVPLSHLNYFDYPTVDLDYAVIKTGTLAPKKYTGSATLYSDGGNIDQIYGFIKRLAGRASMANTGRGLILDTAEDTSPYSVGTWMSRGWFIDSKSGQTKDITSTFGMAGGRYGWSTTWSGKDSECGNEYIHELGHSLSLDHFDTGASARWQISSEYPYDGVNGPQNPWGYDSTRNQFRTWYRVDSTGPVTSLSSPYPGQLVGKRDPMNGGEAGNIITCYPQFTAYQSQKMQKWLDNTPTLTTQAGKPILAKWDKTTASYTPVPLAAGALNPTVLGVPVVTIIGSLTSDSSNGTTQIYPANAANYGNLFDLPDPTNPNLSSFYTGAVYYAKVTFANGSTKLVLIPSAAITNSATLNYFSFNVDAKLSPTKVELYKSATGYPQVSTTNSTLLYSRDIPAFNLDALPTVHQQGLDPSFDLSQLGL</sequence>
<dbReference type="InterPro" id="IPR051256">
    <property type="entry name" value="Dictomallein"/>
</dbReference>
<dbReference type="EMBL" id="CP031222">
    <property type="protein sequence ID" value="AXI03995.1"/>
    <property type="molecule type" value="Genomic_DNA"/>
</dbReference>
<accession>A0A345P9N6</accession>
<dbReference type="KEGG" id="mbah:HYN46_14780"/>
<protein>
    <recommendedName>
        <fullName evidence="1">ToxR activated gene A lipoprotein domain-containing protein</fullName>
    </recommendedName>
</protein>
<dbReference type="InterPro" id="IPR022218">
    <property type="entry name" value="TagA_dom"/>
</dbReference>
<dbReference type="Pfam" id="PF10462">
    <property type="entry name" value="Peptidase_M66"/>
    <property type="match status" value="1"/>
</dbReference>
<gene>
    <name evidence="2" type="ORF">HYN46_14780</name>
</gene>
<dbReference type="OrthoDB" id="6229465at2"/>
<evidence type="ECO:0000313" key="3">
    <source>
        <dbReference type="Proteomes" id="UP000253940"/>
    </source>
</evidence>
<name>A0A345P9N6_9GAMM</name>
<organism evidence="2 3">
    <name type="scientific">Aquirhabdus parva</name>
    <dbReference type="NCBI Taxonomy" id="2283318"/>
    <lineage>
        <taxon>Bacteria</taxon>
        <taxon>Pseudomonadati</taxon>
        <taxon>Pseudomonadota</taxon>
        <taxon>Gammaproteobacteria</taxon>
        <taxon>Moraxellales</taxon>
        <taxon>Moraxellaceae</taxon>
        <taxon>Aquirhabdus</taxon>
    </lineage>
</organism>
<proteinExistence type="predicted"/>
<dbReference type="PANTHER" id="PTHR39540:SF1">
    <property type="entry name" value="DICTOMALLEIN-1-RELATED"/>
    <property type="match status" value="1"/>
</dbReference>
<dbReference type="Proteomes" id="UP000253940">
    <property type="component" value="Chromosome"/>
</dbReference>
<keyword evidence="3" id="KW-1185">Reference proteome</keyword>
<dbReference type="Pfam" id="PF12561">
    <property type="entry name" value="TagA"/>
    <property type="match status" value="1"/>
</dbReference>
<reference evidence="2 3" key="1">
    <citation type="submission" date="2018-07" db="EMBL/GenBank/DDBJ databases">
        <title>Genome sequencing of Moraxellaceae gen. HYN0046.</title>
        <authorList>
            <person name="Kim M."/>
            <person name="Yi H."/>
        </authorList>
    </citation>
    <scope>NUCLEOTIDE SEQUENCE [LARGE SCALE GENOMIC DNA]</scope>
    <source>
        <strain evidence="2 3">HYN0046</strain>
    </source>
</reference>
<feature type="domain" description="ToxR activated gene A lipoprotein" evidence="1">
    <location>
        <begin position="498"/>
        <end position="601"/>
    </location>
</feature>
<dbReference type="PANTHER" id="PTHR39540">
    <property type="match status" value="1"/>
</dbReference>
<evidence type="ECO:0000313" key="2">
    <source>
        <dbReference type="EMBL" id="AXI03995.1"/>
    </source>
</evidence>